<evidence type="ECO:0000313" key="2">
    <source>
        <dbReference type="EMBL" id="GLI58678.1"/>
    </source>
</evidence>
<keyword evidence="3" id="KW-1185">Reference proteome</keyword>
<sequence length="179" mass="19179">RLACLHSHSLIAFANACSTMSAILKNKLLQVRNKAPLTMPQCSVHANRSLMVQCSKGGPAPSSPDGAPGKGPNKRGLLPGSGGKKAKVPGLYEVQVVTPPPRSLGIFALPPNTQCGEEIDVEGASYVVTTVVLQYKLRGGKYVRNHNRLDVQPTGRWLVNQMLEDLIKARYVGPTGNQD</sequence>
<dbReference type="PANTHER" id="PTHR36397:SF1">
    <property type="entry name" value="OS04G0482900 PROTEIN"/>
    <property type="match status" value="1"/>
</dbReference>
<comment type="caution">
    <text evidence="2">The sequence shown here is derived from an EMBL/GenBank/DDBJ whole genome shotgun (WGS) entry which is preliminary data.</text>
</comment>
<dbReference type="PANTHER" id="PTHR36397">
    <property type="entry name" value="OSJNBA0081L15.1 PROTEIN"/>
    <property type="match status" value="1"/>
</dbReference>
<protein>
    <submittedName>
        <fullName evidence="2">Uncharacterized protein</fullName>
    </submittedName>
</protein>
<feature type="region of interest" description="Disordered" evidence="1">
    <location>
        <begin position="54"/>
        <end position="86"/>
    </location>
</feature>
<proteinExistence type="predicted"/>
<evidence type="ECO:0000313" key="3">
    <source>
        <dbReference type="Proteomes" id="UP001165090"/>
    </source>
</evidence>
<name>A0ABQ5RNB2_9CHLO</name>
<accession>A0ABQ5RNB2</accession>
<reference evidence="2 3" key="1">
    <citation type="journal article" date="2023" name="IScience">
        <title>Expanded male sex-determining region conserved during the evolution of homothallism in the green alga Volvox.</title>
        <authorList>
            <person name="Yamamoto K."/>
            <person name="Matsuzaki R."/>
            <person name="Mahakham W."/>
            <person name="Heman W."/>
            <person name="Sekimoto H."/>
            <person name="Kawachi M."/>
            <person name="Minakuchi Y."/>
            <person name="Toyoda A."/>
            <person name="Nozaki H."/>
        </authorList>
    </citation>
    <scope>NUCLEOTIDE SEQUENCE [LARGE SCALE GENOMIC DNA]</scope>
    <source>
        <strain evidence="2 3">NIES-4468</strain>
    </source>
</reference>
<dbReference type="EMBL" id="BSDZ01000003">
    <property type="protein sequence ID" value="GLI58678.1"/>
    <property type="molecule type" value="Genomic_DNA"/>
</dbReference>
<gene>
    <name evidence="2" type="ORF">VaNZ11_000421</name>
</gene>
<organism evidence="2 3">
    <name type="scientific">Volvox africanus</name>
    <dbReference type="NCBI Taxonomy" id="51714"/>
    <lineage>
        <taxon>Eukaryota</taxon>
        <taxon>Viridiplantae</taxon>
        <taxon>Chlorophyta</taxon>
        <taxon>core chlorophytes</taxon>
        <taxon>Chlorophyceae</taxon>
        <taxon>CS clade</taxon>
        <taxon>Chlamydomonadales</taxon>
        <taxon>Volvocaceae</taxon>
        <taxon>Volvox</taxon>
    </lineage>
</organism>
<feature type="non-terminal residue" evidence="2">
    <location>
        <position position="1"/>
    </location>
</feature>
<dbReference type="Proteomes" id="UP001165090">
    <property type="component" value="Unassembled WGS sequence"/>
</dbReference>
<feature type="compositionally biased region" description="Low complexity" evidence="1">
    <location>
        <begin position="55"/>
        <end position="71"/>
    </location>
</feature>
<evidence type="ECO:0000256" key="1">
    <source>
        <dbReference type="SAM" id="MobiDB-lite"/>
    </source>
</evidence>